<proteinExistence type="predicted"/>
<organism evidence="1 2">
    <name type="scientific">Rhabditophanes sp. KR3021</name>
    <dbReference type="NCBI Taxonomy" id="114890"/>
    <lineage>
        <taxon>Eukaryota</taxon>
        <taxon>Metazoa</taxon>
        <taxon>Ecdysozoa</taxon>
        <taxon>Nematoda</taxon>
        <taxon>Chromadorea</taxon>
        <taxon>Rhabditida</taxon>
        <taxon>Tylenchina</taxon>
        <taxon>Panagrolaimomorpha</taxon>
        <taxon>Strongyloidoidea</taxon>
        <taxon>Alloionematidae</taxon>
        <taxon>Rhabditophanes</taxon>
    </lineage>
</organism>
<evidence type="ECO:0000313" key="1">
    <source>
        <dbReference type="Proteomes" id="UP000095286"/>
    </source>
</evidence>
<dbReference type="WBParaSite" id="RSKR_0001004300.1">
    <property type="protein sequence ID" value="RSKR_0001004300.1"/>
    <property type="gene ID" value="RSKR_0001004300"/>
</dbReference>
<dbReference type="Proteomes" id="UP000095286">
    <property type="component" value="Unplaced"/>
</dbReference>
<sequence length="216" mass="24696">MLRHPNILRLHGYFYDDLRIYIVLEYASRGTLFHYLQKQKLLKESIAAKFLYQLGDALDYCHQLGVIHRDIKPENLLITEKIVEGRPTEDSLKIADFGWSVCSSESKRQTVCGTLDYLPPEMLNQNKDSSYDHNVDNWAVGVLLYEMLVGKPPFEHTKQQDTLLSIARIAYTVPSFVSSEAGDVINNLLKKMPAARMSLQQVLASNFISKNYVPTK</sequence>
<name>A0AC35UDF3_9BILA</name>
<reference evidence="2" key="1">
    <citation type="submission" date="2016-11" db="UniProtKB">
        <authorList>
            <consortium name="WormBaseParasite"/>
        </authorList>
    </citation>
    <scope>IDENTIFICATION</scope>
    <source>
        <strain evidence="2">KR3021</strain>
    </source>
</reference>
<accession>A0AC35UDF3</accession>
<evidence type="ECO:0000313" key="2">
    <source>
        <dbReference type="WBParaSite" id="RSKR_0001004300.1"/>
    </source>
</evidence>
<protein>
    <submittedName>
        <fullName evidence="2">Aurora kinase</fullName>
    </submittedName>
</protein>